<dbReference type="InterPro" id="IPR015797">
    <property type="entry name" value="NUDIX_hydrolase-like_dom_sf"/>
</dbReference>
<dbReference type="InterPro" id="IPR000086">
    <property type="entry name" value="NUDIX_hydrolase_dom"/>
</dbReference>
<proteinExistence type="predicted"/>
<organism evidence="5 6">
    <name type="scientific">Streptomyces laurentii</name>
    <dbReference type="NCBI Taxonomy" id="39478"/>
    <lineage>
        <taxon>Bacteria</taxon>
        <taxon>Bacillati</taxon>
        <taxon>Actinomycetota</taxon>
        <taxon>Actinomycetes</taxon>
        <taxon>Kitasatosporales</taxon>
        <taxon>Streptomycetaceae</taxon>
        <taxon>Streptomyces</taxon>
    </lineage>
</organism>
<accession>A0A169PL86</accession>
<keyword evidence="6" id="KW-1185">Reference proteome</keyword>
<feature type="domain" description="N-acetyltransferase" evidence="3">
    <location>
        <begin position="11"/>
        <end position="165"/>
    </location>
</feature>
<dbReference type="KEGG" id="slau:SLA_7290"/>
<dbReference type="Pfam" id="PF00583">
    <property type="entry name" value="Acetyltransf_1"/>
    <property type="match status" value="1"/>
</dbReference>
<evidence type="ECO:0000313" key="6">
    <source>
        <dbReference type="Proteomes" id="UP000217676"/>
    </source>
</evidence>
<gene>
    <name evidence="5" type="ORF">SLA_7290</name>
</gene>
<dbReference type="InterPro" id="IPR016181">
    <property type="entry name" value="Acyl_CoA_acyltransferase"/>
</dbReference>
<keyword evidence="2" id="KW-0012">Acyltransferase</keyword>
<dbReference type="EMBL" id="AP017424">
    <property type="protein sequence ID" value="BAU88156.1"/>
    <property type="molecule type" value="Genomic_DNA"/>
</dbReference>
<dbReference type="CDD" id="cd04301">
    <property type="entry name" value="NAT_SF"/>
    <property type="match status" value="1"/>
</dbReference>
<keyword evidence="1 5" id="KW-0808">Transferase</keyword>
<dbReference type="Gene3D" id="3.90.79.10">
    <property type="entry name" value="Nucleoside Triphosphate Pyrophosphohydrolase"/>
    <property type="match status" value="1"/>
</dbReference>
<name>A0A169PL86_STRLU</name>
<dbReference type="InterPro" id="IPR050832">
    <property type="entry name" value="Bact_Acetyltransf"/>
</dbReference>
<dbReference type="InterPro" id="IPR000182">
    <property type="entry name" value="GNAT_dom"/>
</dbReference>
<feature type="domain" description="Nudix hydrolase" evidence="4">
    <location>
        <begin position="185"/>
        <end position="321"/>
    </location>
</feature>
<evidence type="ECO:0000259" key="3">
    <source>
        <dbReference type="PROSITE" id="PS51186"/>
    </source>
</evidence>
<sequence>MRHESATAAVLVPRPATPDDAAEISRLRSAFVLTEPLDEKWLGVCRDQLAERLGPGGDARAYVIDSPAGGLAACALGLIHPVLPAPRYPKGLAARIHAVATEPAHRRQGYARAAVSALLDRLRQEGVTLFELHATEEAASLYEQLGFAGSPALMRMTRLPEQPAAHAPVDDAAWLPPEEYAATVPKCTAFACVYFTDQDDRPLQLRSVYSPSHPWQLVGGVMDPGERPWETAVRECREETGLVLTIPPKLLATVHGLPGSGWPYSTIGLIFDGGRLTADQIRSITLAPREHDEARVLPLDDWKALMPPRDFRRLNAITQARRTGEAAYAGAWDWENA</sequence>
<dbReference type="PROSITE" id="PS51186">
    <property type="entry name" value="GNAT"/>
    <property type="match status" value="1"/>
</dbReference>
<dbReference type="Pfam" id="PF00293">
    <property type="entry name" value="NUDIX"/>
    <property type="match status" value="1"/>
</dbReference>
<dbReference type="PROSITE" id="PS51462">
    <property type="entry name" value="NUDIX"/>
    <property type="match status" value="1"/>
</dbReference>
<dbReference type="Gene3D" id="3.40.630.30">
    <property type="match status" value="1"/>
</dbReference>
<reference evidence="5 6" key="1">
    <citation type="journal article" date="2016" name="Genome Announc.">
        <title>Complete Genome Sequence of Thiostrepton-Producing Streptomyces laurentii ATCC 31255.</title>
        <authorList>
            <person name="Doi K."/>
            <person name="Fujino Y."/>
            <person name="Nagayoshi Y."/>
            <person name="Ohshima T."/>
            <person name="Ogata S."/>
        </authorList>
    </citation>
    <scope>NUCLEOTIDE SEQUENCE [LARGE SCALE GENOMIC DNA]</scope>
    <source>
        <strain evidence="5 6">ATCC 31255</strain>
    </source>
</reference>
<evidence type="ECO:0000259" key="4">
    <source>
        <dbReference type="PROSITE" id="PS51462"/>
    </source>
</evidence>
<evidence type="ECO:0000313" key="5">
    <source>
        <dbReference type="EMBL" id="BAU88156.1"/>
    </source>
</evidence>
<evidence type="ECO:0000256" key="1">
    <source>
        <dbReference type="ARBA" id="ARBA00022679"/>
    </source>
</evidence>
<dbReference type="GO" id="GO:0016747">
    <property type="term" value="F:acyltransferase activity, transferring groups other than amino-acyl groups"/>
    <property type="evidence" value="ECO:0007669"/>
    <property type="project" value="InterPro"/>
</dbReference>
<dbReference type="SUPFAM" id="SSF55811">
    <property type="entry name" value="Nudix"/>
    <property type="match status" value="1"/>
</dbReference>
<dbReference type="Proteomes" id="UP000217676">
    <property type="component" value="Chromosome"/>
</dbReference>
<dbReference type="SUPFAM" id="SSF55729">
    <property type="entry name" value="Acyl-CoA N-acyltransferases (Nat)"/>
    <property type="match status" value="1"/>
</dbReference>
<evidence type="ECO:0000256" key="2">
    <source>
        <dbReference type="ARBA" id="ARBA00023315"/>
    </source>
</evidence>
<dbReference type="AlphaFoldDB" id="A0A169PL86"/>
<protein>
    <submittedName>
        <fullName evidence="5">N-acetyltransferase GCN5</fullName>
    </submittedName>
</protein>
<dbReference type="PANTHER" id="PTHR43877">
    <property type="entry name" value="AMINOALKYLPHOSPHONATE N-ACETYLTRANSFERASE-RELATED-RELATED"/>
    <property type="match status" value="1"/>
</dbReference>